<dbReference type="Pfam" id="PF13242">
    <property type="entry name" value="Hydrolase_like"/>
    <property type="match status" value="1"/>
</dbReference>
<dbReference type="FunFam" id="3.40.50.1000:FF:000053">
    <property type="entry name" value="TIGR01457 family HAD hydrolase"/>
    <property type="match status" value="1"/>
</dbReference>
<evidence type="ECO:0000256" key="5">
    <source>
        <dbReference type="PIRNR" id="PIRNR000915"/>
    </source>
</evidence>
<dbReference type="InterPro" id="IPR036412">
    <property type="entry name" value="HAD-like_sf"/>
</dbReference>
<evidence type="ECO:0000256" key="4">
    <source>
        <dbReference type="ARBA" id="ARBA00022842"/>
    </source>
</evidence>
<evidence type="ECO:0000256" key="6">
    <source>
        <dbReference type="PIRSR" id="PIRSR000915-1"/>
    </source>
</evidence>
<dbReference type="OrthoDB" id="9810449at2"/>
<dbReference type="Proteomes" id="UP000261905">
    <property type="component" value="Unassembled WGS sequence"/>
</dbReference>
<gene>
    <name evidence="9" type="ORF">DX130_08985</name>
</gene>
<comment type="function">
    <text evidence="5">Catalyzes the dephosphorylation of 2-6 carbon acid sugars in vitro.</text>
</comment>
<dbReference type="PIRSF" id="PIRSF000915">
    <property type="entry name" value="PGP-type_phosphatase"/>
    <property type="match status" value="1"/>
</dbReference>
<comment type="caution">
    <text evidence="9">The sequence shown here is derived from an EMBL/GenBank/DDBJ whole genome shotgun (WGS) entry which is preliminary data.</text>
</comment>
<evidence type="ECO:0000256" key="1">
    <source>
        <dbReference type="ARBA" id="ARBA00006696"/>
    </source>
</evidence>
<reference evidence="9 10" key="1">
    <citation type="submission" date="2018-08" db="EMBL/GenBank/DDBJ databases">
        <title>Paenibacillus sp. M4BSY-1, whole genome shotgun sequence.</title>
        <authorList>
            <person name="Tuo L."/>
        </authorList>
    </citation>
    <scope>NUCLEOTIDE SEQUENCE [LARGE SCALE GENOMIC DNA]</scope>
    <source>
        <strain evidence="9 10">M4BSY-1</strain>
    </source>
</reference>
<keyword evidence="10" id="KW-1185">Reference proteome</keyword>
<dbReference type="PANTHER" id="PTHR19288:SF46">
    <property type="entry name" value="HALOACID DEHALOGENASE-LIKE HYDROLASE DOMAIN-CONTAINING PROTEIN 2"/>
    <property type="match status" value="1"/>
</dbReference>
<evidence type="ECO:0000256" key="7">
    <source>
        <dbReference type="PIRSR" id="PIRSR000915-2"/>
    </source>
</evidence>
<protein>
    <recommendedName>
        <fullName evidence="5">Acid sugar phosphatase</fullName>
        <ecNumber evidence="5">3.1.3.-</ecNumber>
    </recommendedName>
</protein>
<name>A0A371PLQ2_9BACL</name>
<dbReference type="CDD" id="cd07530">
    <property type="entry name" value="HAD_Pase_UmpH-like"/>
    <property type="match status" value="1"/>
</dbReference>
<evidence type="ECO:0000256" key="8">
    <source>
        <dbReference type="PIRSR" id="PIRSR000915-3"/>
    </source>
</evidence>
<keyword evidence="4 5" id="KW-0460">Magnesium</keyword>
<evidence type="ECO:0000313" key="10">
    <source>
        <dbReference type="Proteomes" id="UP000261905"/>
    </source>
</evidence>
<dbReference type="SFLD" id="SFLDG01129">
    <property type="entry name" value="C1.5:_HAD__Beta-PGM__Phosphata"/>
    <property type="match status" value="1"/>
</dbReference>
<dbReference type="RefSeq" id="WP_116044519.1">
    <property type="nucleotide sequence ID" value="NZ_QUBQ01000001.1"/>
</dbReference>
<comment type="similarity">
    <text evidence="1 5">Belongs to the HAD-like hydrolase superfamily. NagD family.</text>
</comment>
<dbReference type="SFLD" id="SFLDG01139">
    <property type="entry name" value="C2.A:_Pyridoxal_Phosphate_Phos"/>
    <property type="match status" value="1"/>
</dbReference>
<evidence type="ECO:0000256" key="2">
    <source>
        <dbReference type="ARBA" id="ARBA00022723"/>
    </source>
</evidence>
<dbReference type="AlphaFoldDB" id="A0A371PLQ2"/>
<sequence>MTETRIRLGGLLIDLDGTLYHGSSRIDGADRLIAYVNEMKLPYQYVTNNSTSTAEEVAERLTGMGIPAKASDVCTSAQAAASYVAELAPGASVYVIGESGLRVAMQEAGCQLTEDEQPAFVVQGIDRSMTYERMAKAVRYIRAGAVYIMTNPDLLLPTTEGFIPGAGSIGAMLQAASGREPIIIGKPSSILMNYSLQRLGVPSEETWVVGDNIATDIAAGKAAGCETVLVLTGLTNADNLDHYTNTAGCKPDRICVTLEDLRDEMASHL</sequence>
<dbReference type="InterPro" id="IPR023214">
    <property type="entry name" value="HAD_sf"/>
</dbReference>
<proteinExistence type="inferred from homology"/>
<feature type="binding site" evidence="8">
    <location>
        <position position="211"/>
    </location>
    <ligand>
        <name>Mg(2+)</name>
        <dbReference type="ChEBI" id="CHEBI:18420"/>
    </ligand>
</feature>
<keyword evidence="3 9" id="KW-0378">Hydrolase</keyword>
<dbReference type="GO" id="GO:0016791">
    <property type="term" value="F:phosphatase activity"/>
    <property type="evidence" value="ECO:0007669"/>
    <property type="project" value="TreeGrafter"/>
</dbReference>
<keyword evidence="2 5" id="KW-0479">Metal-binding</keyword>
<dbReference type="Pfam" id="PF13344">
    <property type="entry name" value="Hydrolase_6"/>
    <property type="match status" value="1"/>
</dbReference>
<feature type="active site" description="Proton donor" evidence="6">
    <location>
        <position position="16"/>
    </location>
</feature>
<dbReference type="GO" id="GO:0046872">
    <property type="term" value="F:metal ion binding"/>
    <property type="evidence" value="ECO:0007669"/>
    <property type="project" value="UniProtKB-KW"/>
</dbReference>
<dbReference type="InterPro" id="IPR006357">
    <property type="entry name" value="HAD-SF_hydro_IIA"/>
</dbReference>
<dbReference type="GO" id="GO:0005737">
    <property type="term" value="C:cytoplasm"/>
    <property type="evidence" value="ECO:0007669"/>
    <property type="project" value="TreeGrafter"/>
</dbReference>
<evidence type="ECO:0000313" key="9">
    <source>
        <dbReference type="EMBL" id="REK77121.1"/>
    </source>
</evidence>
<dbReference type="InterPro" id="IPR006354">
    <property type="entry name" value="HAD-SF_hydro_IIA_hyp1"/>
</dbReference>
<organism evidence="9 10">
    <name type="scientific">Paenibacillus paeoniae</name>
    <dbReference type="NCBI Taxonomy" id="2292705"/>
    <lineage>
        <taxon>Bacteria</taxon>
        <taxon>Bacillati</taxon>
        <taxon>Bacillota</taxon>
        <taxon>Bacilli</taxon>
        <taxon>Bacillales</taxon>
        <taxon>Paenibacillaceae</taxon>
        <taxon>Paenibacillus</taxon>
    </lineage>
</organism>
<dbReference type="EC" id="3.1.3.-" evidence="5"/>
<dbReference type="SUPFAM" id="SSF56784">
    <property type="entry name" value="HAD-like"/>
    <property type="match status" value="1"/>
</dbReference>
<feature type="binding site" evidence="8">
    <location>
        <position position="16"/>
    </location>
    <ligand>
        <name>Mg(2+)</name>
        <dbReference type="ChEBI" id="CHEBI:18420"/>
    </ligand>
</feature>
<dbReference type="NCBIfam" id="TIGR01460">
    <property type="entry name" value="HAD-SF-IIA"/>
    <property type="match status" value="1"/>
</dbReference>
<comment type="cofactor">
    <cofactor evidence="8">
        <name>Mg(2+)</name>
        <dbReference type="ChEBI" id="CHEBI:18420"/>
    </cofactor>
    <text evidence="8">Divalent metal ions. Mg(2+) is the most effective.</text>
</comment>
<dbReference type="Gene3D" id="3.40.50.1000">
    <property type="entry name" value="HAD superfamily/HAD-like"/>
    <property type="match status" value="2"/>
</dbReference>
<dbReference type="SFLD" id="SFLDS00003">
    <property type="entry name" value="Haloacid_Dehalogenase"/>
    <property type="match status" value="2"/>
</dbReference>
<feature type="binding site" evidence="8">
    <location>
        <position position="14"/>
    </location>
    <ligand>
        <name>Mg(2+)</name>
        <dbReference type="ChEBI" id="CHEBI:18420"/>
    </ligand>
</feature>
<dbReference type="NCBIfam" id="TIGR01457">
    <property type="entry name" value="HAD-SF-IIA-hyp2"/>
    <property type="match status" value="1"/>
</dbReference>
<feature type="active site" description="Nucleophile" evidence="6">
    <location>
        <position position="14"/>
    </location>
</feature>
<dbReference type="PANTHER" id="PTHR19288">
    <property type="entry name" value="4-NITROPHENYLPHOSPHATASE-RELATED"/>
    <property type="match status" value="1"/>
</dbReference>
<accession>A0A371PLQ2</accession>
<evidence type="ECO:0000256" key="3">
    <source>
        <dbReference type="ARBA" id="ARBA00022801"/>
    </source>
</evidence>
<feature type="binding site" evidence="7">
    <location>
        <position position="186"/>
    </location>
    <ligand>
        <name>substrate</name>
    </ligand>
</feature>
<dbReference type="EMBL" id="QUBQ01000001">
    <property type="protein sequence ID" value="REK77121.1"/>
    <property type="molecule type" value="Genomic_DNA"/>
</dbReference>